<evidence type="ECO:0000256" key="8">
    <source>
        <dbReference type="SAM" id="Phobius"/>
    </source>
</evidence>
<keyword evidence="5 8" id="KW-1133">Transmembrane helix</keyword>
<sequence>MKNQEDFSFYSHFVGFIAAIVGTVLLLYVSRETVSKSILSIIYGFSVIFLFLASSLYHAFKRKENEVNIFRKLDHFAIFVMIAGTYTPICFIYLTGNLRWAIIIVQWSLVLAGFFFKFFYLKVPRYLYTIIYLIMGWVGIVTIKEFIMVMSKSSIIFLFAGGISYTIGALFYIMKKPIKRLGFGFHEIFHLFILLGAFLHYLLIYTAIAG</sequence>
<dbReference type="PANTHER" id="PTHR20855:SF3">
    <property type="entry name" value="LD03007P"/>
    <property type="match status" value="1"/>
</dbReference>
<dbReference type="GO" id="GO:0005886">
    <property type="term" value="C:plasma membrane"/>
    <property type="evidence" value="ECO:0007669"/>
    <property type="project" value="UniProtKB-SubCell"/>
</dbReference>
<dbReference type="Pfam" id="PF03006">
    <property type="entry name" value="HlyIII"/>
    <property type="match status" value="1"/>
</dbReference>
<evidence type="ECO:0000313" key="9">
    <source>
        <dbReference type="EMBL" id="HHE05023.1"/>
    </source>
</evidence>
<comment type="subcellular location">
    <subcellularLocation>
        <location evidence="1">Cell membrane</location>
        <topology evidence="1">Multi-pass membrane protein</topology>
    </subcellularLocation>
</comment>
<evidence type="ECO:0000256" key="6">
    <source>
        <dbReference type="ARBA" id="ARBA00023136"/>
    </source>
</evidence>
<dbReference type="PANTHER" id="PTHR20855">
    <property type="entry name" value="ADIPOR/PROGESTIN RECEPTOR-RELATED"/>
    <property type="match status" value="1"/>
</dbReference>
<dbReference type="InterPro" id="IPR004254">
    <property type="entry name" value="AdipoR/HlyIII-related"/>
</dbReference>
<comment type="similarity">
    <text evidence="2">Belongs to the UPF0073 (Hly-III) family.</text>
</comment>
<feature type="transmembrane region" description="Helical" evidence="8">
    <location>
        <begin position="7"/>
        <end position="29"/>
    </location>
</feature>
<protein>
    <submittedName>
        <fullName evidence="9">Hemolysin III family protein</fullName>
    </submittedName>
</protein>
<feature type="transmembrane region" description="Helical" evidence="8">
    <location>
        <begin position="72"/>
        <end position="94"/>
    </location>
</feature>
<evidence type="ECO:0000256" key="7">
    <source>
        <dbReference type="PIRSR" id="PIRSR604254-1"/>
    </source>
</evidence>
<dbReference type="GO" id="GO:0046872">
    <property type="term" value="F:metal ion binding"/>
    <property type="evidence" value="ECO:0007669"/>
    <property type="project" value="UniProtKB-KW"/>
</dbReference>
<dbReference type="EMBL" id="DRTB01000230">
    <property type="protein sequence ID" value="HHE05023.1"/>
    <property type="molecule type" value="Genomic_DNA"/>
</dbReference>
<reference evidence="9" key="1">
    <citation type="journal article" date="2020" name="mSystems">
        <title>Genome- and Community-Level Interaction Insights into Carbon Utilization and Element Cycling Functions of Hydrothermarchaeota in Hydrothermal Sediment.</title>
        <authorList>
            <person name="Zhou Z."/>
            <person name="Liu Y."/>
            <person name="Xu W."/>
            <person name="Pan J."/>
            <person name="Luo Z.H."/>
            <person name="Li M."/>
        </authorList>
    </citation>
    <scope>NUCLEOTIDE SEQUENCE [LARGE SCALE GENOMIC DNA]</scope>
    <source>
        <strain evidence="9">HyVt-74</strain>
    </source>
</reference>
<evidence type="ECO:0000256" key="3">
    <source>
        <dbReference type="ARBA" id="ARBA00022475"/>
    </source>
</evidence>
<evidence type="ECO:0000256" key="5">
    <source>
        <dbReference type="ARBA" id="ARBA00022989"/>
    </source>
</evidence>
<name>A0A7C5DHA6_UNCW3</name>
<keyword evidence="4 8" id="KW-0812">Transmembrane</keyword>
<keyword evidence="6 8" id="KW-0472">Membrane</keyword>
<feature type="transmembrane region" description="Helical" evidence="8">
    <location>
        <begin position="185"/>
        <end position="208"/>
    </location>
</feature>
<dbReference type="NCBIfam" id="TIGR01065">
    <property type="entry name" value="hlyIII"/>
    <property type="match status" value="1"/>
</dbReference>
<comment type="caution">
    <text evidence="9">The sequence shown here is derived from an EMBL/GenBank/DDBJ whole genome shotgun (WGS) entry which is preliminary data.</text>
</comment>
<organism evidence="9">
    <name type="scientific">candidate division WOR-3 bacterium</name>
    <dbReference type="NCBI Taxonomy" id="2052148"/>
    <lineage>
        <taxon>Bacteria</taxon>
        <taxon>Bacteria division WOR-3</taxon>
    </lineage>
</organism>
<keyword evidence="7" id="KW-0862">Zinc</keyword>
<keyword evidence="3" id="KW-1003">Cell membrane</keyword>
<feature type="transmembrane region" description="Helical" evidence="8">
    <location>
        <begin position="100"/>
        <end position="119"/>
    </location>
</feature>
<feature type="transmembrane region" description="Helical" evidence="8">
    <location>
        <begin position="155"/>
        <end position="173"/>
    </location>
</feature>
<dbReference type="AlphaFoldDB" id="A0A7C5DHA6"/>
<feature type="binding site" evidence="7">
    <location>
        <position position="186"/>
    </location>
    <ligand>
        <name>Zn(2+)</name>
        <dbReference type="ChEBI" id="CHEBI:29105"/>
    </ligand>
</feature>
<dbReference type="GO" id="GO:0140911">
    <property type="term" value="F:pore-forming activity"/>
    <property type="evidence" value="ECO:0007669"/>
    <property type="project" value="InterPro"/>
</dbReference>
<keyword evidence="7" id="KW-0479">Metal-binding</keyword>
<accession>A0A7C5DHA6</accession>
<dbReference type="Proteomes" id="UP000886110">
    <property type="component" value="Unassembled WGS sequence"/>
</dbReference>
<evidence type="ECO:0000256" key="1">
    <source>
        <dbReference type="ARBA" id="ARBA00004651"/>
    </source>
</evidence>
<feature type="transmembrane region" description="Helical" evidence="8">
    <location>
        <begin position="41"/>
        <end position="60"/>
    </location>
</feature>
<proteinExistence type="inferred from homology"/>
<feature type="binding site" evidence="7">
    <location>
        <position position="58"/>
    </location>
    <ligand>
        <name>Zn(2+)</name>
        <dbReference type="ChEBI" id="CHEBI:29105"/>
    </ligand>
</feature>
<feature type="binding site" evidence="7">
    <location>
        <position position="190"/>
    </location>
    <ligand>
        <name>Zn(2+)</name>
        <dbReference type="ChEBI" id="CHEBI:29105"/>
    </ligand>
</feature>
<gene>
    <name evidence="9" type="ORF">ENL19_03050</name>
</gene>
<evidence type="ECO:0000256" key="4">
    <source>
        <dbReference type="ARBA" id="ARBA00022692"/>
    </source>
</evidence>
<feature type="transmembrane region" description="Helical" evidence="8">
    <location>
        <begin position="126"/>
        <end position="143"/>
    </location>
</feature>
<evidence type="ECO:0000256" key="2">
    <source>
        <dbReference type="ARBA" id="ARBA00008488"/>
    </source>
</evidence>
<dbReference type="InterPro" id="IPR005744">
    <property type="entry name" value="Hy-lIII"/>
</dbReference>